<name>A0A2L0UZB2_9CAUD</name>
<reference evidence="1 2" key="1">
    <citation type="submission" date="2017-06" db="EMBL/GenBank/DDBJ databases">
        <authorList>
            <person name="Kim H.J."/>
            <person name="Triplett B.A."/>
        </authorList>
    </citation>
    <scope>NUCLEOTIDE SEQUENCE [LARGE SCALE GENOMIC DNA]</scope>
</reference>
<organism evidence="1 2">
    <name type="scientific">Agrobacterium phage Atu_ph07</name>
    <dbReference type="NCBI Taxonomy" id="2024264"/>
    <lineage>
        <taxon>Viruses</taxon>
        <taxon>Duplodnaviria</taxon>
        <taxon>Heunggongvirae</taxon>
        <taxon>Uroviricota</taxon>
        <taxon>Caudoviricetes</taxon>
        <taxon>Polybotosvirus</taxon>
        <taxon>Polybotosvirus Atuph07</taxon>
    </lineage>
</organism>
<proteinExistence type="predicted"/>
<accession>A0A2L0UZB2</accession>
<keyword evidence="2" id="KW-1185">Reference proteome</keyword>
<dbReference type="RefSeq" id="YP_009611727.1">
    <property type="nucleotide sequence ID" value="NC_042013.1"/>
</dbReference>
<protein>
    <submittedName>
        <fullName evidence="1">Uncharacterized protein</fullName>
    </submittedName>
</protein>
<dbReference type="KEGG" id="vg:40088065"/>
<evidence type="ECO:0000313" key="1">
    <source>
        <dbReference type="EMBL" id="AUZ94874.1"/>
    </source>
</evidence>
<dbReference type="Proteomes" id="UP000223025">
    <property type="component" value="Segment"/>
</dbReference>
<sequence>MRWHQLIENEILLKDSDDIMAFIQQNCQPYIKEHPDFMSYPLYRGMSSRGEVSIQTIRQDRKPLSSNQYIHKVYDEAMKRAGLTAIRSNSIFCTGNKNAAIGYGDVYVVFPIGDFKYSYTTEYRDLYTAFGRLARRGLFRFKNVNTILTRVEAKKLTNDNLPPDITEISFKELNENFKIDWYKIYDLIDSNEESLVDKLEIDIDHLADGFKELYRTDKIDDAIWNNTEIMITGDKYLALKHHVYMDMLEDLS</sequence>
<evidence type="ECO:0000313" key="2">
    <source>
        <dbReference type="Proteomes" id="UP000223025"/>
    </source>
</evidence>
<dbReference type="GeneID" id="40088065"/>
<dbReference type="EMBL" id="MF403008">
    <property type="protein sequence ID" value="AUZ94874.1"/>
    <property type="molecule type" value="Genomic_DNA"/>
</dbReference>